<feature type="domain" description="Putative glycogen debranching enzyme N-terminal" evidence="1">
    <location>
        <begin position="9"/>
        <end position="190"/>
    </location>
</feature>
<comment type="caution">
    <text evidence="3">The sequence shown here is derived from an EMBL/GenBank/DDBJ whole genome shotgun (WGS) entry which is preliminary data.</text>
</comment>
<dbReference type="SUPFAM" id="SSF48208">
    <property type="entry name" value="Six-hairpin glycosidases"/>
    <property type="match status" value="1"/>
</dbReference>
<feature type="domain" description="Mannosylglycerate hydrolase MGH1-like glycoside hydrolase" evidence="2">
    <location>
        <begin position="433"/>
        <end position="590"/>
    </location>
</feature>
<dbReference type="InterPro" id="IPR008928">
    <property type="entry name" value="6-hairpin_glycosidase_sf"/>
</dbReference>
<evidence type="ECO:0000259" key="1">
    <source>
        <dbReference type="Pfam" id="PF14742"/>
    </source>
</evidence>
<evidence type="ECO:0000313" key="4">
    <source>
        <dbReference type="Proteomes" id="UP001595868"/>
    </source>
</evidence>
<protein>
    <submittedName>
        <fullName evidence="3">Glycogen debranching N-terminal domain-containing protein</fullName>
    </submittedName>
</protein>
<dbReference type="Pfam" id="PF22422">
    <property type="entry name" value="MGH1-like_GH"/>
    <property type="match status" value="1"/>
</dbReference>
<organism evidence="3 4">
    <name type="scientific">Micromonospora zhanjiangensis</name>
    <dbReference type="NCBI Taxonomy" id="1522057"/>
    <lineage>
        <taxon>Bacteria</taxon>
        <taxon>Bacillati</taxon>
        <taxon>Actinomycetota</taxon>
        <taxon>Actinomycetes</taxon>
        <taxon>Micromonosporales</taxon>
        <taxon>Micromonosporaceae</taxon>
        <taxon>Micromonospora</taxon>
    </lineage>
</organism>
<dbReference type="RefSeq" id="WP_377542019.1">
    <property type="nucleotide sequence ID" value="NZ_JBHSBN010000002.1"/>
</dbReference>
<evidence type="ECO:0000313" key="3">
    <source>
        <dbReference type="EMBL" id="MFC4105025.1"/>
    </source>
</evidence>
<gene>
    <name evidence="3" type="ORF">ACFOX0_03600</name>
</gene>
<sequence>MMADRISILDGQTFVVSDCNGDIDASPSTATGLFTFDTRYLSRWLLRINGEPLNSLSVDDTTYFESRFFLVPGAPTHYVDAKVSVIRERSIGGGFLEKVTIFNHDRKPVDLDVRVEVAADFRDLARIRDGNPQVGEHYARVENGRLTLGYQRGRFRREANVACSAQNQPDRRGLSIPVHLEAHAKTSFKLRVVTFALAPGGRDIRDLLGARRDRSNDQLRQELDEWVRQMPRLDCDWKPLTVTYQRSVVDLAALRFRALTNPNAAFPAGGLPWAMTITGRDSIITSFQALPFVPEMAKSTLTFLGIVQGNNLDDFRDEEPGKIQREFRYGETAAFEERPLSPYFGSADTTPLWLILLDEYERWTGDADLVRELEPEARAALHWLDEFGDLLGNGYLAYQPRGRAGLINQGWKEAPDAISYADGSLPGLPRATCELQGYAYDARMRAARMARLFWGDPTMADRLEKQAEALKERFNEDFWIGRLGYYAVALDSDGRQVDALASNIGHLLWSGIVDESRAGRIVEHLVGPRMFTGWGIRSLATSAARYNPIGYQTGAVWPWDNSFITLGMRRYGFTAEAALVTESVLEAGYTFGGRLPECFGGYERSDTKHPVEYPSACSPQAWSTGATLMFLRTLLGLKPVEEYLVTQPAVPASIDRIDLLNIPGRWGLADALGRGQADLGRRREGVPVLR</sequence>
<dbReference type="EMBL" id="JBHSBN010000002">
    <property type="protein sequence ID" value="MFC4105025.1"/>
    <property type="molecule type" value="Genomic_DNA"/>
</dbReference>
<keyword evidence="4" id="KW-1185">Reference proteome</keyword>
<name>A0ABV8KG49_9ACTN</name>
<dbReference type="Pfam" id="PF14742">
    <property type="entry name" value="GDE_N_bis"/>
    <property type="match status" value="1"/>
</dbReference>
<dbReference type="InterPro" id="IPR054491">
    <property type="entry name" value="MGH1-like_GH"/>
</dbReference>
<dbReference type="InterPro" id="IPR032856">
    <property type="entry name" value="GDE_N_bis"/>
</dbReference>
<evidence type="ECO:0000259" key="2">
    <source>
        <dbReference type="Pfam" id="PF22422"/>
    </source>
</evidence>
<proteinExistence type="predicted"/>
<dbReference type="Gene3D" id="1.50.10.10">
    <property type="match status" value="1"/>
</dbReference>
<dbReference type="InterPro" id="IPR012341">
    <property type="entry name" value="6hp_glycosidase-like_sf"/>
</dbReference>
<accession>A0ABV8KG49</accession>
<dbReference type="Proteomes" id="UP001595868">
    <property type="component" value="Unassembled WGS sequence"/>
</dbReference>
<reference evidence="4" key="1">
    <citation type="journal article" date="2019" name="Int. J. Syst. Evol. Microbiol.">
        <title>The Global Catalogue of Microorganisms (GCM) 10K type strain sequencing project: providing services to taxonomists for standard genome sequencing and annotation.</title>
        <authorList>
            <consortium name="The Broad Institute Genomics Platform"/>
            <consortium name="The Broad Institute Genome Sequencing Center for Infectious Disease"/>
            <person name="Wu L."/>
            <person name="Ma J."/>
        </authorList>
    </citation>
    <scope>NUCLEOTIDE SEQUENCE [LARGE SCALE GENOMIC DNA]</scope>
    <source>
        <strain evidence="4">2902at01</strain>
    </source>
</reference>